<dbReference type="CDD" id="cd06260">
    <property type="entry name" value="DUF820-like"/>
    <property type="match status" value="1"/>
</dbReference>
<keyword evidence="2" id="KW-0378">Hydrolase</keyword>
<dbReference type="PANTHER" id="PTHR35400:SF3">
    <property type="entry name" value="SLL1072 PROTEIN"/>
    <property type="match status" value="1"/>
</dbReference>
<evidence type="ECO:0000259" key="1">
    <source>
        <dbReference type="Pfam" id="PF05685"/>
    </source>
</evidence>
<proteinExistence type="predicted"/>
<dbReference type="Pfam" id="PF05685">
    <property type="entry name" value="Uma2"/>
    <property type="match status" value="1"/>
</dbReference>
<keyword evidence="2" id="KW-0540">Nuclease</keyword>
<dbReference type="InterPro" id="IPR008538">
    <property type="entry name" value="Uma2"/>
</dbReference>
<dbReference type="AlphaFoldDB" id="A0A857LPG0"/>
<dbReference type="InterPro" id="IPR012296">
    <property type="entry name" value="Nuclease_put_TT1808"/>
</dbReference>
<dbReference type="InterPro" id="IPR011335">
    <property type="entry name" value="Restrct_endonuc-II-like"/>
</dbReference>
<feature type="domain" description="Putative restriction endonuclease" evidence="1">
    <location>
        <begin position="18"/>
        <end position="157"/>
    </location>
</feature>
<organism evidence="2">
    <name type="scientific">Gordonia amarae</name>
    <dbReference type="NCBI Taxonomy" id="36821"/>
    <lineage>
        <taxon>Bacteria</taxon>
        <taxon>Bacillati</taxon>
        <taxon>Actinomycetota</taxon>
        <taxon>Actinomycetes</taxon>
        <taxon>Mycobacteriales</taxon>
        <taxon>Gordoniaceae</taxon>
        <taxon>Gordonia</taxon>
    </lineage>
</organism>
<dbReference type="PANTHER" id="PTHR35400">
    <property type="entry name" value="SLR1083 PROTEIN"/>
    <property type="match status" value="1"/>
</dbReference>
<reference evidence="2" key="1">
    <citation type="journal article" date="2021" name="Nat. Microbiol.">
        <title>Cocultivation of an ultrasmall environmental parasitic bacterium with lytic ability against bacteria associated with wastewater foams.</title>
        <authorList>
            <person name="Batinovic S."/>
            <person name="Rose J.J.A."/>
            <person name="Ratcliffe J."/>
            <person name="Seviour R.J."/>
            <person name="Petrovski S."/>
        </authorList>
    </citation>
    <scope>NUCLEOTIDE SEQUENCE</scope>
    <source>
        <strain evidence="2">CON44</strain>
    </source>
</reference>
<dbReference type="SUPFAM" id="SSF52980">
    <property type="entry name" value="Restriction endonuclease-like"/>
    <property type="match status" value="1"/>
</dbReference>
<dbReference type="RefSeq" id="WP_005181302.1">
    <property type="nucleotide sequence ID" value="NZ_CP045804.1"/>
</dbReference>
<accession>A0A857LPG0</accession>
<dbReference type="Gene3D" id="3.90.1570.10">
    <property type="entry name" value="tt1808, chain A"/>
    <property type="match status" value="1"/>
</dbReference>
<dbReference type="GO" id="GO:0004519">
    <property type="term" value="F:endonuclease activity"/>
    <property type="evidence" value="ECO:0007669"/>
    <property type="project" value="UniProtKB-KW"/>
</dbReference>
<evidence type="ECO:0000313" key="2">
    <source>
        <dbReference type="EMBL" id="QHN39901.1"/>
    </source>
</evidence>
<keyword evidence="2" id="KW-0255">Endonuclease</keyword>
<gene>
    <name evidence="2" type="ORF">GII30_12675</name>
</gene>
<sequence>MSGPDPTSLLSLRDWRALGEETDVRSELQEGVRIVTPRPAKRHIRAVHRLWNALEGAAGEDYEVLGEIDIVIDAHTPATVRVPDLVVCAATAPDNLDAAHVLLAVEVISPGTRRIDRVMKRSEYADAGIAYYWIVDLDGPRLTEFTLTDGQYTGHEHIGEFTTTVPFAFEVDLRLLTR</sequence>
<dbReference type="EMBL" id="CP045810">
    <property type="protein sequence ID" value="QHN39901.1"/>
    <property type="molecule type" value="Genomic_DNA"/>
</dbReference>
<protein>
    <submittedName>
        <fullName evidence="2">Uma2 family endonuclease</fullName>
    </submittedName>
</protein>
<name>A0A857LPG0_9ACTN</name>